<dbReference type="HOGENOM" id="CLU_573732_0_0_1"/>
<dbReference type="AlphaFoldDB" id="K2S1U5"/>
<feature type="compositionally biased region" description="Polar residues" evidence="1">
    <location>
        <begin position="462"/>
        <end position="476"/>
    </location>
</feature>
<feature type="compositionally biased region" description="Polar residues" evidence="1">
    <location>
        <begin position="242"/>
        <end position="258"/>
    </location>
</feature>
<dbReference type="EMBL" id="AHHD01000072">
    <property type="protein sequence ID" value="EKG20963.1"/>
    <property type="molecule type" value="Genomic_DNA"/>
</dbReference>
<dbReference type="VEuPathDB" id="FungiDB:MPH_01720"/>
<protein>
    <submittedName>
        <fullName evidence="2">Uncharacterized protein</fullName>
    </submittedName>
</protein>
<sequence length="476" mass="50404">MGPEKNDGDFGHPGMLGNSGTRTSSSDSPQPPVEPLPRATDTPWRNTLLFSGPAYSSIPRRRRLIRRTSLTCPCAHSALARAAFNTTKVSGDEHRAAAPSRNVDETRAPEAAHRPVEGLYARTDPGKPHALSPEPDVVTINAHADEVGGADAVVEPLWYAAVQDQFQREKSDTSPRLSASPEHERHTDRVGAGPVRTRKREERNNTEWISLRASHRNGGLGVSVAHLPPSVHSGGNARAPSVSPTTPAVTSIEAPSQRVSKKSRTRGFTTSRGLRINSNPRNKKGGREGPAGPFTSSRSLTAASSSVSISSRCTDLTYAAATGPSVDLANLIQSDIPAAPATATSAQGSQMVPIGRVLQPYADLREATTEPAPSVSQVGLDMSGNATLPTPVPLQGFLDADCRGRHYPPEFHGMPFQTPFSACASSTYPSSNPHLHPATKRARQPATSIVAAGTPAPRISFPASTTGNLPHFSQSE</sequence>
<feature type="compositionally biased region" description="Polar residues" evidence="1">
    <location>
        <begin position="18"/>
        <end position="28"/>
    </location>
</feature>
<feature type="compositionally biased region" description="Polar residues" evidence="1">
    <location>
        <begin position="266"/>
        <end position="280"/>
    </location>
</feature>
<reference evidence="2 3" key="1">
    <citation type="journal article" date="2012" name="BMC Genomics">
        <title>Tools to kill: Genome of one of the most destructive plant pathogenic fungi Macrophomina phaseolina.</title>
        <authorList>
            <person name="Islam M.S."/>
            <person name="Haque M.S."/>
            <person name="Islam M.M."/>
            <person name="Emdad E.M."/>
            <person name="Halim A."/>
            <person name="Hossen Q.M.M."/>
            <person name="Hossain M.Z."/>
            <person name="Ahmed B."/>
            <person name="Rahim S."/>
            <person name="Rahman M.S."/>
            <person name="Alam M.M."/>
            <person name="Hou S."/>
            <person name="Wan X."/>
            <person name="Saito J.A."/>
            <person name="Alam M."/>
        </authorList>
    </citation>
    <scope>NUCLEOTIDE SEQUENCE [LARGE SCALE GENOMIC DNA]</scope>
    <source>
        <strain evidence="2 3">MS6</strain>
    </source>
</reference>
<feature type="region of interest" description="Disordered" evidence="1">
    <location>
        <begin position="90"/>
        <end position="116"/>
    </location>
</feature>
<evidence type="ECO:0000256" key="1">
    <source>
        <dbReference type="SAM" id="MobiDB-lite"/>
    </source>
</evidence>
<dbReference type="Proteomes" id="UP000007129">
    <property type="component" value="Unassembled WGS sequence"/>
</dbReference>
<proteinExistence type="predicted"/>
<organism evidence="2 3">
    <name type="scientific">Macrophomina phaseolina (strain MS6)</name>
    <name type="common">Charcoal rot fungus</name>
    <dbReference type="NCBI Taxonomy" id="1126212"/>
    <lineage>
        <taxon>Eukaryota</taxon>
        <taxon>Fungi</taxon>
        <taxon>Dikarya</taxon>
        <taxon>Ascomycota</taxon>
        <taxon>Pezizomycotina</taxon>
        <taxon>Dothideomycetes</taxon>
        <taxon>Dothideomycetes incertae sedis</taxon>
        <taxon>Botryosphaeriales</taxon>
        <taxon>Botryosphaeriaceae</taxon>
        <taxon>Macrophomina</taxon>
    </lineage>
</organism>
<gene>
    <name evidence="2" type="ORF">MPH_01720</name>
</gene>
<feature type="region of interest" description="Disordered" evidence="1">
    <location>
        <begin position="165"/>
        <end position="301"/>
    </location>
</feature>
<accession>K2S1U5</accession>
<dbReference type="InParanoid" id="K2S1U5"/>
<name>K2S1U5_MACPH</name>
<evidence type="ECO:0000313" key="3">
    <source>
        <dbReference type="Proteomes" id="UP000007129"/>
    </source>
</evidence>
<evidence type="ECO:0000313" key="2">
    <source>
        <dbReference type="EMBL" id="EKG20963.1"/>
    </source>
</evidence>
<feature type="region of interest" description="Disordered" evidence="1">
    <location>
        <begin position="425"/>
        <end position="476"/>
    </location>
</feature>
<comment type="caution">
    <text evidence="2">The sequence shown here is derived from an EMBL/GenBank/DDBJ whole genome shotgun (WGS) entry which is preliminary data.</text>
</comment>
<feature type="compositionally biased region" description="Basic and acidic residues" evidence="1">
    <location>
        <begin position="1"/>
        <end position="10"/>
    </location>
</feature>
<feature type="region of interest" description="Disordered" evidence="1">
    <location>
        <begin position="1"/>
        <end position="52"/>
    </location>
</feature>